<proteinExistence type="predicted"/>
<feature type="compositionally biased region" description="Low complexity" evidence="1">
    <location>
        <begin position="172"/>
        <end position="190"/>
    </location>
</feature>
<reference evidence="2" key="1">
    <citation type="journal article" date="2020" name="Stud. Mycol.">
        <title>101 Dothideomycetes genomes: a test case for predicting lifestyles and emergence of pathogens.</title>
        <authorList>
            <person name="Haridas S."/>
            <person name="Albert R."/>
            <person name="Binder M."/>
            <person name="Bloem J."/>
            <person name="Labutti K."/>
            <person name="Salamov A."/>
            <person name="Andreopoulos B."/>
            <person name="Baker S."/>
            <person name="Barry K."/>
            <person name="Bills G."/>
            <person name="Bluhm B."/>
            <person name="Cannon C."/>
            <person name="Castanera R."/>
            <person name="Culley D."/>
            <person name="Daum C."/>
            <person name="Ezra D."/>
            <person name="Gonzalez J."/>
            <person name="Henrissat B."/>
            <person name="Kuo A."/>
            <person name="Liang C."/>
            <person name="Lipzen A."/>
            <person name="Lutzoni F."/>
            <person name="Magnuson J."/>
            <person name="Mondo S."/>
            <person name="Nolan M."/>
            <person name="Ohm R."/>
            <person name="Pangilinan J."/>
            <person name="Park H.-J."/>
            <person name="Ramirez L."/>
            <person name="Alfaro M."/>
            <person name="Sun H."/>
            <person name="Tritt A."/>
            <person name="Yoshinaga Y."/>
            <person name="Zwiers L.-H."/>
            <person name="Turgeon B."/>
            <person name="Goodwin S."/>
            <person name="Spatafora J."/>
            <person name="Crous P."/>
            <person name="Grigoriev I."/>
        </authorList>
    </citation>
    <scope>NUCLEOTIDE SEQUENCE</scope>
    <source>
        <strain evidence="2">CBS 119925</strain>
    </source>
</reference>
<protein>
    <submittedName>
        <fullName evidence="2">Uncharacterized protein</fullName>
    </submittedName>
</protein>
<dbReference type="AlphaFoldDB" id="A0A6A6V1U9"/>
<evidence type="ECO:0000256" key="1">
    <source>
        <dbReference type="SAM" id="MobiDB-lite"/>
    </source>
</evidence>
<evidence type="ECO:0000313" key="2">
    <source>
        <dbReference type="EMBL" id="KAF2743590.1"/>
    </source>
</evidence>
<feature type="region of interest" description="Disordered" evidence="1">
    <location>
        <begin position="164"/>
        <end position="190"/>
    </location>
</feature>
<feature type="region of interest" description="Disordered" evidence="1">
    <location>
        <begin position="207"/>
        <end position="243"/>
    </location>
</feature>
<accession>A0A6A6V1U9</accession>
<dbReference type="EMBL" id="MU006596">
    <property type="protein sequence ID" value="KAF2743590.1"/>
    <property type="molecule type" value="Genomic_DNA"/>
</dbReference>
<evidence type="ECO:0000313" key="3">
    <source>
        <dbReference type="Proteomes" id="UP000799440"/>
    </source>
</evidence>
<feature type="compositionally biased region" description="Low complexity" evidence="1">
    <location>
        <begin position="221"/>
        <end position="243"/>
    </location>
</feature>
<dbReference type="Proteomes" id="UP000799440">
    <property type="component" value="Unassembled WGS sequence"/>
</dbReference>
<sequence>MAATRKCARSNVRCLSLASFRLVKTQDGLRRPALSRSVPCEAVLRWAAVAISGQTPAQAWSAWSLFWEIWGGPKREARSHDQACAVHIRLASWRRSGFNWTRACVARPRRKPAAAIDYIMDIATSLEGRAALPWQSAPRPCPSRPGPLAHAVMLPLQPQFQRAPQTDAATISFSSSSASPSPSPAAPARLSSSVRLDSVIPAYSTIPVAESPPPSLPHNRATASSASSLSDSISIAASREPTD</sequence>
<name>A0A6A6V1U9_9PLEO</name>
<gene>
    <name evidence="2" type="ORF">M011DRAFT_219819</name>
</gene>
<organism evidence="2 3">
    <name type="scientific">Sporormia fimetaria CBS 119925</name>
    <dbReference type="NCBI Taxonomy" id="1340428"/>
    <lineage>
        <taxon>Eukaryota</taxon>
        <taxon>Fungi</taxon>
        <taxon>Dikarya</taxon>
        <taxon>Ascomycota</taxon>
        <taxon>Pezizomycotina</taxon>
        <taxon>Dothideomycetes</taxon>
        <taxon>Pleosporomycetidae</taxon>
        <taxon>Pleosporales</taxon>
        <taxon>Sporormiaceae</taxon>
        <taxon>Sporormia</taxon>
    </lineage>
</organism>
<keyword evidence="3" id="KW-1185">Reference proteome</keyword>